<comment type="similarity">
    <text evidence="2">Belongs to the RBR family. Ariadne subfamily.</text>
</comment>
<keyword evidence="8" id="KW-0833">Ubl conjugation pathway</keyword>
<feature type="region of interest" description="Disordered" evidence="11">
    <location>
        <begin position="1"/>
        <end position="70"/>
    </location>
</feature>
<dbReference type="Gene3D" id="1.20.120.1750">
    <property type="match status" value="1"/>
</dbReference>
<evidence type="ECO:0000313" key="15">
    <source>
        <dbReference type="Proteomes" id="UP000094527"/>
    </source>
</evidence>
<dbReference type="OrthoDB" id="6361509at2759"/>
<keyword evidence="4" id="KW-0808">Transferase</keyword>
<feature type="domain" description="RING-type" evidence="13">
    <location>
        <begin position="161"/>
        <end position="375"/>
    </location>
</feature>
<dbReference type="PROSITE" id="PS50089">
    <property type="entry name" value="ZF_RING_2"/>
    <property type="match status" value="1"/>
</dbReference>
<feature type="compositionally biased region" description="Polar residues" evidence="11">
    <location>
        <begin position="24"/>
        <end position="34"/>
    </location>
</feature>
<evidence type="ECO:0000256" key="10">
    <source>
        <dbReference type="PROSITE-ProRule" id="PRU00175"/>
    </source>
</evidence>
<evidence type="ECO:0000259" key="13">
    <source>
        <dbReference type="PROSITE" id="PS51873"/>
    </source>
</evidence>
<sequence>MAGKREASSKSLGADEVIKKAKMESSNNREWNMDSSEELYFSDDEDEDGGSASENCDFPSSGSSEVDDSDVRPDIQILTVAELEKQMKNVVLQIQQKLCVSPSDALLLLNHFGWDTQKLLEMYYEEKRDEYFKKHGLPWNSEEVEDGSGDAKPRAVVRKGQEIECRICFLSFKIDESFEHPRCGHCFCSDCSYQYINTRISENGLQSSIQCPESKCNVLLKEDYIKNVMKADLEAVKRYDRLLINDYVTRNRHLEFCPGERCDAIWKLEADGVPWNFKEVGCNCKETFCFSCNKTWHFPLSCKLHQLWMKRLSDESENSSWIVANTKPCPKCTSSIQKNGGCNHMTCRKCHHQFCWLCLTAWNDHRDFYNCSRQPDAATNEAQAAARNHLQRFMFANERFLGHGHSYTLEKDLLKDSLFRMDQIRTVCKMEQLNDAAFYVDAIKALLICRKLLQYSFAFVFYLKREGEPQVEIFETNMINLHEAVEELSQHLDNERLAKDLGDKKEQVLNLTNFCKQRRKVLIDHVNEGYADANWRWVFRQDLAPGVTI</sequence>
<dbReference type="AlphaFoldDB" id="A0A1D2ML82"/>
<dbReference type="EMBL" id="LJIJ01000908">
    <property type="protein sequence ID" value="ODM93809.1"/>
    <property type="molecule type" value="Genomic_DNA"/>
</dbReference>
<dbReference type="InterPro" id="IPR017907">
    <property type="entry name" value="Znf_RING_CS"/>
</dbReference>
<dbReference type="SMART" id="SM00647">
    <property type="entry name" value="IBR"/>
    <property type="match status" value="2"/>
</dbReference>
<evidence type="ECO:0000313" key="14">
    <source>
        <dbReference type="EMBL" id="ODM93809.1"/>
    </source>
</evidence>
<keyword evidence="9" id="KW-0862">Zinc</keyword>
<dbReference type="STRING" id="48709.A0A1D2ML82"/>
<dbReference type="InterPro" id="IPR001841">
    <property type="entry name" value="Znf_RING"/>
</dbReference>
<evidence type="ECO:0000256" key="11">
    <source>
        <dbReference type="SAM" id="MobiDB-lite"/>
    </source>
</evidence>
<evidence type="ECO:0000256" key="3">
    <source>
        <dbReference type="ARBA" id="ARBA00012251"/>
    </source>
</evidence>
<keyword evidence="6" id="KW-0677">Repeat</keyword>
<evidence type="ECO:0000256" key="5">
    <source>
        <dbReference type="ARBA" id="ARBA00022723"/>
    </source>
</evidence>
<accession>A0A1D2ML82</accession>
<gene>
    <name evidence="14" type="ORF">Ocin01_12875</name>
</gene>
<evidence type="ECO:0000256" key="2">
    <source>
        <dbReference type="ARBA" id="ARBA00005884"/>
    </source>
</evidence>
<dbReference type="PROSITE" id="PS00518">
    <property type="entry name" value="ZF_RING_1"/>
    <property type="match status" value="1"/>
</dbReference>
<dbReference type="Pfam" id="PF21235">
    <property type="entry name" value="UBA_ARI1"/>
    <property type="match status" value="1"/>
</dbReference>
<dbReference type="OMA" id="DECYDYE"/>
<comment type="caution">
    <text evidence="14">The sequence shown here is derived from an EMBL/GenBank/DDBJ whole genome shotgun (WGS) entry which is preliminary data.</text>
</comment>
<evidence type="ECO:0000256" key="8">
    <source>
        <dbReference type="ARBA" id="ARBA00022786"/>
    </source>
</evidence>
<evidence type="ECO:0000256" key="1">
    <source>
        <dbReference type="ARBA" id="ARBA00001798"/>
    </source>
</evidence>
<dbReference type="PROSITE" id="PS51873">
    <property type="entry name" value="TRIAD"/>
    <property type="match status" value="1"/>
</dbReference>
<evidence type="ECO:0000256" key="7">
    <source>
        <dbReference type="ARBA" id="ARBA00022771"/>
    </source>
</evidence>
<keyword evidence="15" id="KW-1185">Reference proteome</keyword>
<dbReference type="Pfam" id="PF22191">
    <property type="entry name" value="IBR_1"/>
    <property type="match status" value="1"/>
</dbReference>
<organism evidence="14 15">
    <name type="scientific">Orchesella cincta</name>
    <name type="common">Springtail</name>
    <name type="synonym">Podura cincta</name>
    <dbReference type="NCBI Taxonomy" id="48709"/>
    <lineage>
        <taxon>Eukaryota</taxon>
        <taxon>Metazoa</taxon>
        <taxon>Ecdysozoa</taxon>
        <taxon>Arthropoda</taxon>
        <taxon>Hexapoda</taxon>
        <taxon>Collembola</taxon>
        <taxon>Entomobryomorpha</taxon>
        <taxon>Entomobryoidea</taxon>
        <taxon>Orchesellidae</taxon>
        <taxon>Orchesellinae</taxon>
        <taxon>Orchesella</taxon>
    </lineage>
</organism>
<evidence type="ECO:0000259" key="12">
    <source>
        <dbReference type="PROSITE" id="PS50089"/>
    </source>
</evidence>
<feature type="compositionally biased region" description="Acidic residues" evidence="11">
    <location>
        <begin position="35"/>
        <end position="49"/>
    </location>
</feature>
<dbReference type="GO" id="GO:0061630">
    <property type="term" value="F:ubiquitin protein ligase activity"/>
    <property type="evidence" value="ECO:0007669"/>
    <property type="project" value="UniProtKB-EC"/>
</dbReference>
<dbReference type="SUPFAM" id="SSF57850">
    <property type="entry name" value="RING/U-box"/>
    <property type="match status" value="3"/>
</dbReference>
<evidence type="ECO:0000256" key="9">
    <source>
        <dbReference type="ARBA" id="ARBA00022833"/>
    </source>
</evidence>
<dbReference type="Proteomes" id="UP000094527">
    <property type="component" value="Unassembled WGS sequence"/>
</dbReference>
<dbReference type="Gene3D" id="3.30.40.10">
    <property type="entry name" value="Zinc/RING finger domain, C3HC4 (zinc finger)"/>
    <property type="match status" value="1"/>
</dbReference>
<dbReference type="InterPro" id="IPR044066">
    <property type="entry name" value="TRIAD_supradom"/>
</dbReference>
<proteinExistence type="inferred from homology"/>
<dbReference type="Pfam" id="PF01485">
    <property type="entry name" value="IBR"/>
    <property type="match status" value="1"/>
</dbReference>
<feature type="domain" description="RING-type" evidence="12">
    <location>
        <begin position="165"/>
        <end position="215"/>
    </location>
</feature>
<dbReference type="FunFam" id="3.30.40.10:FF:000019">
    <property type="entry name" value="RBR-type E3 ubiquitin transferase"/>
    <property type="match status" value="1"/>
</dbReference>
<protein>
    <recommendedName>
        <fullName evidence="3">RBR-type E3 ubiquitin transferase</fullName>
        <ecNumber evidence="3">2.3.2.31</ecNumber>
    </recommendedName>
</protein>
<keyword evidence="7 10" id="KW-0863">Zinc-finger</keyword>
<dbReference type="InterPro" id="IPR031127">
    <property type="entry name" value="E3_UB_ligase_RBR"/>
</dbReference>
<evidence type="ECO:0000256" key="6">
    <source>
        <dbReference type="ARBA" id="ARBA00022737"/>
    </source>
</evidence>
<dbReference type="PANTHER" id="PTHR11685">
    <property type="entry name" value="RBR FAMILY RING FINGER AND IBR DOMAIN-CONTAINING"/>
    <property type="match status" value="1"/>
</dbReference>
<dbReference type="FunFam" id="1.20.120.1750:FF:000002">
    <property type="entry name" value="RBR-type E3 ubiquitin transferase"/>
    <property type="match status" value="1"/>
</dbReference>
<comment type="catalytic activity">
    <reaction evidence="1">
        <text>[E2 ubiquitin-conjugating enzyme]-S-ubiquitinyl-L-cysteine + [acceptor protein]-L-lysine = [E2 ubiquitin-conjugating enzyme]-L-cysteine + [acceptor protein]-N(6)-ubiquitinyl-L-lysine.</text>
        <dbReference type="EC" id="2.3.2.31"/>
    </reaction>
</comment>
<dbReference type="InterPro" id="IPR013083">
    <property type="entry name" value="Znf_RING/FYVE/PHD"/>
</dbReference>
<dbReference type="InterPro" id="IPR048962">
    <property type="entry name" value="ARIH1-like_UBL"/>
</dbReference>
<reference evidence="14 15" key="1">
    <citation type="journal article" date="2016" name="Genome Biol. Evol.">
        <title>Gene Family Evolution Reflects Adaptation to Soil Environmental Stressors in the Genome of the Collembolan Orchesella cincta.</title>
        <authorList>
            <person name="Faddeeva-Vakhrusheva A."/>
            <person name="Derks M.F."/>
            <person name="Anvar S.Y."/>
            <person name="Agamennone V."/>
            <person name="Suring W."/>
            <person name="Smit S."/>
            <person name="van Straalen N.M."/>
            <person name="Roelofs D."/>
        </authorList>
    </citation>
    <scope>NUCLEOTIDE SEQUENCE [LARGE SCALE GENOMIC DNA]</scope>
    <source>
        <tissue evidence="14">Mixed pool</tissue>
    </source>
</reference>
<dbReference type="EC" id="2.3.2.31" evidence="3"/>
<keyword evidence="5" id="KW-0479">Metal-binding</keyword>
<name>A0A1D2ML82_ORCCI</name>
<dbReference type="GO" id="GO:0008270">
    <property type="term" value="F:zinc ion binding"/>
    <property type="evidence" value="ECO:0007669"/>
    <property type="project" value="UniProtKB-KW"/>
</dbReference>
<dbReference type="GO" id="GO:0016567">
    <property type="term" value="P:protein ubiquitination"/>
    <property type="evidence" value="ECO:0007669"/>
    <property type="project" value="InterPro"/>
</dbReference>
<dbReference type="InterPro" id="IPR002867">
    <property type="entry name" value="IBR_dom"/>
</dbReference>
<evidence type="ECO:0000256" key="4">
    <source>
        <dbReference type="ARBA" id="ARBA00022679"/>
    </source>
</evidence>